<evidence type="ECO:0000256" key="1">
    <source>
        <dbReference type="SAM" id="MobiDB-lite"/>
    </source>
</evidence>
<reference evidence="2 3" key="1">
    <citation type="journal article" date="2019" name="Sci. Rep.">
        <title>Orb-weaving spider Araneus ventricosus genome elucidates the spidroin gene catalogue.</title>
        <authorList>
            <person name="Kono N."/>
            <person name="Nakamura H."/>
            <person name="Ohtoshi R."/>
            <person name="Moran D.A.P."/>
            <person name="Shinohara A."/>
            <person name="Yoshida Y."/>
            <person name="Fujiwara M."/>
            <person name="Mori M."/>
            <person name="Tomita M."/>
            <person name="Arakawa K."/>
        </authorList>
    </citation>
    <scope>NUCLEOTIDE SEQUENCE [LARGE SCALE GENOMIC DNA]</scope>
</reference>
<dbReference type="Proteomes" id="UP000499080">
    <property type="component" value="Unassembled WGS sequence"/>
</dbReference>
<sequence>GWFSKHDEEKSQFKSKHGNPSEHNVQLGVVKDIPIAAYSGIGFYADRTAAGLARPLQASAPHQREGSLTPYGCYTVQQARYTTNLQWNPPASKPRPYY</sequence>
<dbReference type="EMBL" id="BGPR01033898">
    <property type="protein sequence ID" value="GBO08015.1"/>
    <property type="molecule type" value="Genomic_DNA"/>
</dbReference>
<feature type="region of interest" description="Disordered" evidence="1">
    <location>
        <begin position="1"/>
        <end position="25"/>
    </location>
</feature>
<evidence type="ECO:0000313" key="2">
    <source>
        <dbReference type="EMBL" id="GBO08015.1"/>
    </source>
</evidence>
<accession>A0A4Y2U4W6</accession>
<comment type="caution">
    <text evidence="2">The sequence shown here is derived from an EMBL/GenBank/DDBJ whole genome shotgun (WGS) entry which is preliminary data.</text>
</comment>
<name>A0A4Y2U4W6_ARAVE</name>
<organism evidence="2 3">
    <name type="scientific">Araneus ventricosus</name>
    <name type="common">Orbweaver spider</name>
    <name type="synonym">Epeira ventricosa</name>
    <dbReference type="NCBI Taxonomy" id="182803"/>
    <lineage>
        <taxon>Eukaryota</taxon>
        <taxon>Metazoa</taxon>
        <taxon>Ecdysozoa</taxon>
        <taxon>Arthropoda</taxon>
        <taxon>Chelicerata</taxon>
        <taxon>Arachnida</taxon>
        <taxon>Araneae</taxon>
        <taxon>Araneomorphae</taxon>
        <taxon>Entelegynae</taxon>
        <taxon>Araneoidea</taxon>
        <taxon>Araneidae</taxon>
        <taxon>Araneus</taxon>
    </lineage>
</organism>
<feature type="non-terminal residue" evidence="2">
    <location>
        <position position="1"/>
    </location>
</feature>
<gene>
    <name evidence="2" type="ORF">AVEN_44074_1</name>
</gene>
<evidence type="ECO:0000313" key="3">
    <source>
        <dbReference type="Proteomes" id="UP000499080"/>
    </source>
</evidence>
<dbReference type="AlphaFoldDB" id="A0A4Y2U4W6"/>
<protein>
    <submittedName>
        <fullName evidence="2">Uncharacterized protein</fullName>
    </submittedName>
</protein>
<feature type="compositionally biased region" description="Basic and acidic residues" evidence="1">
    <location>
        <begin position="1"/>
        <end position="12"/>
    </location>
</feature>
<keyword evidence="3" id="KW-1185">Reference proteome</keyword>
<proteinExistence type="predicted"/>